<evidence type="ECO:0000313" key="3">
    <source>
        <dbReference type="Proteomes" id="UP000886520"/>
    </source>
</evidence>
<gene>
    <name evidence="2" type="ORF">GOP47_0024092</name>
</gene>
<organism evidence="2 3">
    <name type="scientific">Adiantum capillus-veneris</name>
    <name type="common">Maidenhair fern</name>
    <dbReference type="NCBI Taxonomy" id="13818"/>
    <lineage>
        <taxon>Eukaryota</taxon>
        <taxon>Viridiplantae</taxon>
        <taxon>Streptophyta</taxon>
        <taxon>Embryophyta</taxon>
        <taxon>Tracheophyta</taxon>
        <taxon>Polypodiopsida</taxon>
        <taxon>Polypodiidae</taxon>
        <taxon>Polypodiales</taxon>
        <taxon>Pteridineae</taxon>
        <taxon>Pteridaceae</taxon>
        <taxon>Vittarioideae</taxon>
        <taxon>Adiantum</taxon>
    </lineage>
</organism>
<dbReference type="Proteomes" id="UP000886520">
    <property type="component" value="Chromosome 23"/>
</dbReference>
<proteinExistence type="predicted"/>
<feature type="non-terminal residue" evidence="2">
    <location>
        <position position="141"/>
    </location>
</feature>
<name>A0A9D4U5W0_ADICA</name>
<feature type="compositionally biased region" description="Polar residues" evidence="1">
    <location>
        <begin position="103"/>
        <end position="113"/>
    </location>
</feature>
<feature type="compositionally biased region" description="Basic and acidic residues" evidence="1">
    <location>
        <begin position="74"/>
        <end position="88"/>
    </location>
</feature>
<evidence type="ECO:0000313" key="2">
    <source>
        <dbReference type="EMBL" id="KAI5061587.1"/>
    </source>
</evidence>
<protein>
    <submittedName>
        <fullName evidence="2">Uncharacterized protein</fullName>
    </submittedName>
</protein>
<feature type="compositionally biased region" description="Basic and acidic residues" evidence="1">
    <location>
        <begin position="114"/>
        <end position="141"/>
    </location>
</feature>
<comment type="caution">
    <text evidence="2">The sequence shown here is derived from an EMBL/GenBank/DDBJ whole genome shotgun (WGS) entry which is preliminary data.</text>
</comment>
<feature type="region of interest" description="Disordered" evidence="1">
    <location>
        <begin position="1"/>
        <end position="141"/>
    </location>
</feature>
<dbReference type="EMBL" id="JABFUD020000023">
    <property type="protein sequence ID" value="KAI5061587.1"/>
    <property type="molecule type" value="Genomic_DNA"/>
</dbReference>
<keyword evidence="3" id="KW-1185">Reference proteome</keyword>
<dbReference type="AlphaFoldDB" id="A0A9D4U5W0"/>
<reference evidence="2" key="1">
    <citation type="submission" date="2021-01" db="EMBL/GenBank/DDBJ databases">
        <title>Adiantum capillus-veneris genome.</title>
        <authorList>
            <person name="Fang Y."/>
            <person name="Liao Q."/>
        </authorList>
    </citation>
    <scope>NUCLEOTIDE SEQUENCE</scope>
    <source>
        <strain evidence="2">H3</strain>
        <tissue evidence="2">Leaf</tissue>
    </source>
</reference>
<accession>A0A9D4U5W0</accession>
<dbReference type="OrthoDB" id="1915609at2759"/>
<sequence length="141" mass="15243">GEQDRRELPPSSDMMRQSFEHACKGPVGKALQGKKVGHGSSAFQEGQSTAAVSGAPNVRHGSSTSGWDVGNPPTDEKNPGDVKGEQGENKGPSSGRQEHAKTPSLQKETSTRQYFHDKAREVEERLSQEKKKAEEAEASKE</sequence>
<evidence type="ECO:0000256" key="1">
    <source>
        <dbReference type="SAM" id="MobiDB-lite"/>
    </source>
</evidence>
<feature type="compositionally biased region" description="Polar residues" evidence="1">
    <location>
        <begin position="41"/>
        <end position="51"/>
    </location>
</feature>